<name>A0A9X3D5D6_9ACTN</name>
<gene>
    <name evidence="2" type="ORF">OSB52_10795</name>
</gene>
<evidence type="ECO:0000313" key="2">
    <source>
        <dbReference type="EMBL" id="MCX2964579.1"/>
    </source>
</evidence>
<dbReference type="InterPro" id="IPR002575">
    <property type="entry name" value="Aminoglycoside_PTrfase"/>
</dbReference>
<accession>A0A9X3D5D6</accession>
<dbReference type="Gene3D" id="3.90.1200.10">
    <property type="match status" value="1"/>
</dbReference>
<dbReference type="PANTHER" id="PTHR23020:SF41">
    <property type="entry name" value="AMINOGLYCOSIDE PHOSPHOTRANSFERASE DOMAIN-CONTAINING PROTEIN"/>
    <property type="match status" value="1"/>
</dbReference>
<feature type="domain" description="Aminoglycoside phosphotransferase" evidence="1">
    <location>
        <begin position="63"/>
        <end position="292"/>
    </location>
</feature>
<dbReference type="EMBL" id="JAPKFM010000009">
    <property type="protein sequence ID" value="MCX2964579.1"/>
    <property type="molecule type" value="Genomic_DNA"/>
</dbReference>
<sequence length="361" mass="37707">MTGSGVSPSPSKPGLIPTDVDAVTADFLTGVLRSAGHVATVASVSASPVGSGQMASSFRLSLTYAINDATLPTTMVAKIATGPLDQRTFAVGAFRNEVAFYADIAPTVDVPTPRAYAAVISDAGSEFVLLLEDMAPAEQGDQIAGADPQAVTAVAVAAAGLHAPRWCDETLLTEAGLNLPTAEDADMMQEFLVPMADTFRERFAPTGPDSAALDHLVAHAHDWLVASDQPYTIIHSDLRLDNILFDPDGTATVVDWQTIAAGPPLRDIAFLVSTSLSVTDRRAHERAIVSAYHDALCTRGIADYSAAQCWNDYVDGLLHTLLLVVFGAGAAQPTERGDRMFATMLSRGAAAVADHASGSSG</sequence>
<organism evidence="2 3">
    <name type="scientific">Gordonia aquimaris</name>
    <dbReference type="NCBI Taxonomy" id="2984863"/>
    <lineage>
        <taxon>Bacteria</taxon>
        <taxon>Bacillati</taxon>
        <taxon>Actinomycetota</taxon>
        <taxon>Actinomycetes</taxon>
        <taxon>Mycobacteriales</taxon>
        <taxon>Gordoniaceae</taxon>
        <taxon>Gordonia</taxon>
    </lineage>
</organism>
<protein>
    <submittedName>
        <fullName evidence="2">Phosphotransferase</fullName>
    </submittedName>
</protein>
<dbReference type="Proteomes" id="UP001143347">
    <property type="component" value="Unassembled WGS sequence"/>
</dbReference>
<comment type="caution">
    <text evidence="2">The sequence shown here is derived from an EMBL/GenBank/DDBJ whole genome shotgun (WGS) entry which is preliminary data.</text>
</comment>
<dbReference type="InterPro" id="IPR052961">
    <property type="entry name" value="Oxido-Kinase-like_Enzymes"/>
</dbReference>
<dbReference type="RefSeq" id="WP_235723531.1">
    <property type="nucleotide sequence ID" value="NZ_JAPKFM010000009.1"/>
</dbReference>
<dbReference type="InterPro" id="IPR011009">
    <property type="entry name" value="Kinase-like_dom_sf"/>
</dbReference>
<dbReference type="Pfam" id="PF01636">
    <property type="entry name" value="APH"/>
    <property type="match status" value="1"/>
</dbReference>
<dbReference type="PANTHER" id="PTHR23020">
    <property type="entry name" value="UNCHARACTERIZED NUCLEAR HORMONE RECEPTOR-RELATED"/>
    <property type="match status" value="1"/>
</dbReference>
<evidence type="ECO:0000313" key="3">
    <source>
        <dbReference type="Proteomes" id="UP001143347"/>
    </source>
</evidence>
<dbReference type="AlphaFoldDB" id="A0A9X3D5D6"/>
<dbReference type="SUPFAM" id="SSF56112">
    <property type="entry name" value="Protein kinase-like (PK-like)"/>
    <property type="match status" value="1"/>
</dbReference>
<reference evidence="2" key="1">
    <citation type="submission" date="2022-10" db="EMBL/GenBank/DDBJ databases">
        <title>WGS of marine actinomycetes from Thailand.</title>
        <authorList>
            <person name="Thawai C."/>
        </authorList>
    </citation>
    <scope>NUCLEOTIDE SEQUENCE</scope>
    <source>
        <strain evidence="2">SW21</strain>
    </source>
</reference>
<keyword evidence="3" id="KW-1185">Reference proteome</keyword>
<proteinExistence type="predicted"/>
<evidence type="ECO:0000259" key="1">
    <source>
        <dbReference type="Pfam" id="PF01636"/>
    </source>
</evidence>